<keyword evidence="1" id="KW-0732">Signal</keyword>
<evidence type="ECO:0000256" key="1">
    <source>
        <dbReference type="SAM" id="SignalP"/>
    </source>
</evidence>
<evidence type="ECO:0000313" key="3">
    <source>
        <dbReference type="Proteomes" id="UP001258315"/>
    </source>
</evidence>
<feature type="chain" id="PRO_5046785934" evidence="1">
    <location>
        <begin position="21"/>
        <end position="348"/>
    </location>
</feature>
<comment type="caution">
    <text evidence="2">The sequence shown here is derived from an EMBL/GenBank/DDBJ whole genome shotgun (WGS) entry which is preliminary data.</text>
</comment>
<dbReference type="SUPFAM" id="SSF63829">
    <property type="entry name" value="Calcium-dependent phosphotriesterase"/>
    <property type="match status" value="1"/>
</dbReference>
<reference evidence="3" key="1">
    <citation type="submission" date="2023-07" db="EMBL/GenBank/DDBJ databases">
        <title>Functional and genomic diversity of the sorghum phyllosphere microbiome.</title>
        <authorList>
            <person name="Shade A."/>
        </authorList>
    </citation>
    <scope>NUCLEOTIDE SEQUENCE [LARGE SCALE GENOMIC DNA]</scope>
    <source>
        <strain evidence="3">SORGH_AS_0422</strain>
    </source>
</reference>
<sequence>MKYLHIYTLLLMVTFQTSYAQSQTNTAINTIPSGTKDTVSAYDPNRMVRNVKQGSNGNILIASSLSGVFKYDGKSFTNLTNKIGVLRYWDVLEDRRGNIWISTTDSGVYKYDGSSFQHFTTRDGLANNAVIFIYEDRVGNIWFGTGGGASHYDGKSFLNFTTKEGLPDNRIHTILEDKTGRLWFGTNSEACYYDGKTFTVFKNNDGKTFNNVWSIIEDRRGNIWFGASIIDEKKGSTLYVSSGLWRYDGSSFTKVIAKVASAIMEDKEGNIWTTGPVSPNGVGAWQLSRYDQKSLYHKKPAITTILSVNKMLCGILEANGSIWVGSINGVYRYDGKTVTDFKDTKAKN</sequence>
<dbReference type="Pfam" id="PF07494">
    <property type="entry name" value="Reg_prop"/>
    <property type="match status" value="4"/>
</dbReference>
<evidence type="ECO:0000313" key="2">
    <source>
        <dbReference type="EMBL" id="MDT3404959.1"/>
    </source>
</evidence>
<keyword evidence="3" id="KW-1185">Reference proteome</keyword>
<protein>
    <submittedName>
        <fullName evidence="2">Ligand-binding sensor domain-containing protein</fullName>
    </submittedName>
</protein>
<dbReference type="Gene3D" id="2.130.10.10">
    <property type="entry name" value="YVTN repeat-like/Quinoprotein amine dehydrogenase"/>
    <property type="match status" value="4"/>
</dbReference>
<gene>
    <name evidence="2" type="ORF">QE417_004031</name>
</gene>
<dbReference type="InterPro" id="IPR011110">
    <property type="entry name" value="Reg_prop"/>
</dbReference>
<dbReference type="InterPro" id="IPR015943">
    <property type="entry name" value="WD40/YVTN_repeat-like_dom_sf"/>
</dbReference>
<dbReference type="RefSeq" id="WP_311952888.1">
    <property type="nucleotide sequence ID" value="NZ_JAVLVU010000001.1"/>
</dbReference>
<dbReference type="Proteomes" id="UP001258315">
    <property type="component" value="Unassembled WGS sequence"/>
</dbReference>
<proteinExistence type="predicted"/>
<name>A0ABU3GYV7_9SPHI</name>
<accession>A0ABU3GYV7</accession>
<feature type="signal peptide" evidence="1">
    <location>
        <begin position="1"/>
        <end position="20"/>
    </location>
</feature>
<dbReference type="EMBL" id="JAVLVU010000001">
    <property type="protein sequence ID" value="MDT3404959.1"/>
    <property type="molecule type" value="Genomic_DNA"/>
</dbReference>
<organism evidence="2 3">
    <name type="scientific">Mucilaginibacter terrae</name>
    <dbReference type="NCBI Taxonomy" id="1955052"/>
    <lineage>
        <taxon>Bacteria</taxon>
        <taxon>Pseudomonadati</taxon>
        <taxon>Bacteroidota</taxon>
        <taxon>Sphingobacteriia</taxon>
        <taxon>Sphingobacteriales</taxon>
        <taxon>Sphingobacteriaceae</taxon>
        <taxon>Mucilaginibacter</taxon>
    </lineage>
</organism>